<dbReference type="NCBIfam" id="NF001377">
    <property type="entry name" value="PRK00278.2-4"/>
    <property type="match status" value="1"/>
</dbReference>
<dbReference type="GO" id="GO:0000162">
    <property type="term" value="P:L-tryptophan biosynthetic process"/>
    <property type="evidence" value="ECO:0007669"/>
    <property type="project" value="UniProtKB-UniRule"/>
</dbReference>
<evidence type="ECO:0000256" key="8">
    <source>
        <dbReference type="HAMAP-Rule" id="MF_00134"/>
    </source>
</evidence>
<dbReference type="Pfam" id="PF00218">
    <property type="entry name" value="IGPS"/>
    <property type="match status" value="1"/>
</dbReference>
<evidence type="ECO:0000256" key="6">
    <source>
        <dbReference type="ARBA" id="ARBA00023141"/>
    </source>
</evidence>
<evidence type="ECO:0000256" key="1">
    <source>
        <dbReference type="ARBA" id="ARBA00001633"/>
    </source>
</evidence>
<dbReference type="CDD" id="cd00331">
    <property type="entry name" value="IGPS"/>
    <property type="match status" value="1"/>
</dbReference>
<evidence type="ECO:0000256" key="2">
    <source>
        <dbReference type="ARBA" id="ARBA00004696"/>
    </source>
</evidence>
<evidence type="ECO:0000256" key="3">
    <source>
        <dbReference type="ARBA" id="ARBA00022605"/>
    </source>
</evidence>
<reference evidence="10 11" key="1">
    <citation type="journal article" date="2009" name="Infect. Immun.">
        <title>Comparative genomics reveal extensive transposon-mediated genomic plasticity and diversity among potential effector proteins within the genus Coxiella.</title>
        <authorList>
            <person name="Beare P.A."/>
            <person name="Unsworth N."/>
            <person name="Andoh M."/>
            <person name="Voth D.E."/>
            <person name="Omsland A."/>
            <person name="Gilk S.D."/>
            <person name="Williams K.P."/>
            <person name="Sobral B.W."/>
            <person name="Kupko J.J.III."/>
            <person name="Porcella S.F."/>
            <person name="Samuel J.E."/>
            <person name="Heinzen R.A."/>
        </authorList>
    </citation>
    <scope>NUCLEOTIDE SEQUENCE [LARGE SCALE GENOMIC DNA]</scope>
    <source>
        <strain evidence="10 11">Dugway 5J108-111</strain>
    </source>
</reference>
<dbReference type="HAMAP" id="MF_00134_B">
    <property type="entry name" value="IGPS_B"/>
    <property type="match status" value="1"/>
</dbReference>
<evidence type="ECO:0000256" key="7">
    <source>
        <dbReference type="ARBA" id="ARBA00023239"/>
    </source>
</evidence>
<dbReference type="PROSITE" id="PS00614">
    <property type="entry name" value="IGPS"/>
    <property type="match status" value="1"/>
</dbReference>
<dbReference type="InterPro" id="IPR013798">
    <property type="entry name" value="Indole-3-glycerol_P_synth_dom"/>
</dbReference>
<dbReference type="PANTHER" id="PTHR22854">
    <property type="entry name" value="TRYPTOPHAN BIOSYNTHESIS PROTEIN"/>
    <property type="match status" value="1"/>
</dbReference>
<dbReference type="KEGG" id="cbd:CBUD_1252"/>
<dbReference type="AlphaFoldDB" id="A9KE93"/>
<dbReference type="HOGENOM" id="CLU_034247_2_0_6"/>
<evidence type="ECO:0000256" key="5">
    <source>
        <dbReference type="ARBA" id="ARBA00022822"/>
    </source>
</evidence>
<name>A9KE93_COXBN</name>
<evidence type="ECO:0000259" key="9">
    <source>
        <dbReference type="Pfam" id="PF00218"/>
    </source>
</evidence>
<dbReference type="GO" id="GO:0004640">
    <property type="term" value="F:phosphoribosylanthranilate isomerase activity"/>
    <property type="evidence" value="ECO:0007669"/>
    <property type="project" value="TreeGrafter"/>
</dbReference>
<proteinExistence type="inferred from homology"/>
<dbReference type="PANTHER" id="PTHR22854:SF2">
    <property type="entry name" value="INDOLE-3-GLYCEROL-PHOSPHATE SYNTHASE"/>
    <property type="match status" value="1"/>
</dbReference>
<keyword evidence="4 8" id="KW-0210">Decarboxylase</keyword>
<organism evidence="10 11">
    <name type="scientific">Coxiella burnetii (strain Dugway 5J108-111)</name>
    <dbReference type="NCBI Taxonomy" id="434922"/>
    <lineage>
        <taxon>Bacteria</taxon>
        <taxon>Pseudomonadati</taxon>
        <taxon>Pseudomonadota</taxon>
        <taxon>Gammaproteobacteria</taxon>
        <taxon>Legionellales</taxon>
        <taxon>Coxiellaceae</taxon>
        <taxon>Coxiella</taxon>
    </lineage>
</organism>
<dbReference type="SUPFAM" id="SSF51366">
    <property type="entry name" value="Ribulose-phoshate binding barrel"/>
    <property type="match status" value="1"/>
</dbReference>
<dbReference type="EC" id="4.1.1.48" evidence="8"/>
<dbReference type="Proteomes" id="UP000008555">
    <property type="component" value="Chromosome"/>
</dbReference>
<evidence type="ECO:0000256" key="4">
    <source>
        <dbReference type="ARBA" id="ARBA00022793"/>
    </source>
</evidence>
<accession>A9KE93</accession>
<gene>
    <name evidence="8 10" type="primary">trpC</name>
    <name evidence="10" type="ordered locus">CBUD_1252</name>
</gene>
<keyword evidence="3 8" id="KW-0028">Amino-acid biosynthesis</keyword>
<dbReference type="UniPathway" id="UPA00035">
    <property type="reaction ID" value="UER00043"/>
</dbReference>
<dbReference type="InterPro" id="IPR011060">
    <property type="entry name" value="RibuloseP-bd_barrel"/>
</dbReference>
<dbReference type="InterPro" id="IPR013785">
    <property type="entry name" value="Aldolase_TIM"/>
</dbReference>
<keyword evidence="7 8" id="KW-0456">Lyase</keyword>
<sequence>MHDYLKAILKNKKQEIAHLKANFSSDAFSLSTKKSFKRIISSTPTTIIAEIKRRSPSKGHLAEIADPVALAKQYVQGGAAGVSVLTDKLAFDGSIRDLQQVSLELRDRPVAVLRKDFILDPLQIEEAAVAGADAILLIVAILKDATKTLLQKADECGLEALVEVHNRQELDQAIEIGAEIIGVNNRNLTTFSVDPNNALKLKPYIPDHIISVAESGIHTVSDAKRYISAGYNAVLVGEALVKSENPQQFISAIKEND</sequence>
<feature type="domain" description="Indole-3-glycerol phosphate synthase" evidence="9">
    <location>
        <begin position="6"/>
        <end position="252"/>
    </location>
</feature>
<evidence type="ECO:0000313" key="10">
    <source>
        <dbReference type="EMBL" id="ABS78323.1"/>
    </source>
</evidence>
<dbReference type="InterPro" id="IPR045186">
    <property type="entry name" value="Indole-3-glycerol_P_synth"/>
</dbReference>
<protein>
    <recommendedName>
        <fullName evidence="8">Indole-3-glycerol phosphate synthase</fullName>
        <shortName evidence="8">IGPS</shortName>
        <ecNumber evidence="8">4.1.1.48</ecNumber>
    </recommendedName>
</protein>
<comment type="similarity">
    <text evidence="8">Belongs to the TrpC family.</text>
</comment>
<dbReference type="RefSeq" id="WP_011996997.1">
    <property type="nucleotide sequence ID" value="NC_009727.1"/>
</dbReference>
<comment type="catalytic activity">
    <reaction evidence="1 8">
        <text>1-(2-carboxyphenylamino)-1-deoxy-D-ribulose 5-phosphate + H(+) = (1S,2R)-1-C-(indol-3-yl)glycerol 3-phosphate + CO2 + H2O</text>
        <dbReference type="Rhea" id="RHEA:23476"/>
        <dbReference type="ChEBI" id="CHEBI:15377"/>
        <dbReference type="ChEBI" id="CHEBI:15378"/>
        <dbReference type="ChEBI" id="CHEBI:16526"/>
        <dbReference type="ChEBI" id="CHEBI:58613"/>
        <dbReference type="ChEBI" id="CHEBI:58866"/>
        <dbReference type="EC" id="4.1.1.48"/>
    </reaction>
</comment>
<dbReference type="InterPro" id="IPR001468">
    <property type="entry name" value="Indole-3-GlycerolPSynthase_CS"/>
</dbReference>
<keyword evidence="5 8" id="KW-0822">Tryptophan biosynthesis</keyword>
<comment type="pathway">
    <text evidence="2 8">Amino-acid biosynthesis; L-tryptophan biosynthesis; L-tryptophan from chorismate: step 4/5.</text>
</comment>
<evidence type="ECO:0000313" key="11">
    <source>
        <dbReference type="Proteomes" id="UP000008555"/>
    </source>
</evidence>
<dbReference type="Gene3D" id="3.20.20.70">
    <property type="entry name" value="Aldolase class I"/>
    <property type="match status" value="1"/>
</dbReference>
<dbReference type="FunFam" id="3.20.20.70:FF:000024">
    <property type="entry name" value="Indole-3-glycerol phosphate synthase"/>
    <property type="match status" value="1"/>
</dbReference>
<dbReference type="EMBL" id="CP000733">
    <property type="protein sequence ID" value="ABS78323.1"/>
    <property type="molecule type" value="Genomic_DNA"/>
</dbReference>
<keyword evidence="6 8" id="KW-0057">Aromatic amino acid biosynthesis</keyword>
<dbReference type="GO" id="GO:0004425">
    <property type="term" value="F:indole-3-glycerol-phosphate synthase activity"/>
    <property type="evidence" value="ECO:0007669"/>
    <property type="project" value="UniProtKB-UniRule"/>
</dbReference>